<organism evidence="10 11">
    <name type="scientific">Lottia gigantea</name>
    <name type="common">Giant owl limpet</name>
    <dbReference type="NCBI Taxonomy" id="225164"/>
    <lineage>
        <taxon>Eukaryota</taxon>
        <taxon>Metazoa</taxon>
        <taxon>Spiralia</taxon>
        <taxon>Lophotrochozoa</taxon>
        <taxon>Mollusca</taxon>
        <taxon>Gastropoda</taxon>
        <taxon>Patellogastropoda</taxon>
        <taxon>Lottioidea</taxon>
        <taxon>Lottiidae</taxon>
        <taxon>Lottia</taxon>
    </lineage>
</organism>
<reference evidence="10 11" key="1">
    <citation type="journal article" date="2013" name="Nature">
        <title>Insights into bilaterian evolution from three spiralian genomes.</title>
        <authorList>
            <person name="Simakov O."/>
            <person name="Marletaz F."/>
            <person name="Cho S.J."/>
            <person name="Edsinger-Gonzales E."/>
            <person name="Havlak P."/>
            <person name="Hellsten U."/>
            <person name="Kuo D.H."/>
            <person name="Larsson T."/>
            <person name="Lv J."/>
            <person name="Arendt D."/>
            <person name="Savage R."/>
            <person name="Osoegawa K."/>
            <person name="de Jong P."/>
            <person name="Grimwood J."/>
            <person name="Chapman J.A."/>
            <person name="Shapiro H."/>
            <person name="Aerts A."/>
            <person name="Otillar R.P."/>
            <person name="Terry A.Y."/>
            <person name="Boore J.L."/>
            <person name="Grigoriev I.V."/>
            <person name="Lindberg D.R."/>
            <person name="Seaver E.C."/>
            <person name="Weisblat D.A."/>
            <person name="Putnam N.H."/>
            <person name="Rokhsar D.S."/>
        </authorList>
    </citation>
    <scope>NUCLEOTIDE SEQUENCE [LARGE SCALE GENOMIC DNA]</scope>
</reference>
<name>V4ATT0_LOTGI</name>
<sequence>MSWIVILVAVFILLLLAKNWIQSCTERALPPGPSLVNSFKIMMGFIWRDDVINVADKLASKYGDIFVIRFLGHNMVFMNNSRVIRKVYSAAGYRDKTNDRAPSFLRAYLYRGGKDIAFCDYSDFVMKLRKIVHNVARLYGDGIREFEEMVSKQLRDLEEKLEKGVGQEKFDLMTELHESVIKTVHIFITNQAPDEEVVSVVSDFNSSFNKSLTVNKNIILGLFPWLKYLPGANRRLVQELDTNSQRLIEFYLNPKAREHVKGNGGLIDTLLTEQAKDPQLTDEFLQGVIMDAVAGGYISTAGALCGFFLLMLHYPEVQHRIQEELDEKVKGRQPSLDDRPTLHYTNATVLEVFRYIRHVPLTLPHQSKEDIEIEGYRIPANSPIIANLWTSFRGSNDWGPDDNKFKPERFLDNEWKLLPVDHPLRQQWIPFGIGKRNCVGESFAKSRLFLYVTTLLQKFEFQTGSNKLASEDSAYWDNNSALQPPFINCKIVKRK</sequence>
<comment type="similarity">
    <text evidence="1 8">Belongs to the cytochrome P450 family.</text>
</comment>
<evidence type="ECO:0000313" key="11">
    <source>
        <dbReference type="Proteomes" id="UP000030746"/>
    </source>
</evidence>
<dbReference type="GO" id="GO:0020037">
    <property type="term" value="F:heme binding"/>
    <property type="evidence" value="ECO:0007669"/>
    <property type="project" value="InterPro"/>
</dbReference>
<keyword evidence="2 7" id="KW-0349">Heme</keyword>
<comment type="cofactor">
    <cofactor evidence="7">
        <name>heme</name>
        <dbReference type="ChEBI" id="CHEBI:30413"/>
    </cofactor>
</comment>
<dbReference type="GeneID" id="20237589"/>
<dbReference type="AlphaFoldDB" id="V4ATT0"/>
<gene>
    <name evidence="10" type="ORF">LOTGIDRAFT_158000</name>
</gene>
<dbReference type="HOGENOM" id="CLU_001570_22_3_1"/>
<dbReference type="PROSITE" id="PS00086">
    <property type="entry name" value="CYTOCHROME_P450"/>
    <property type="match status" value="1"/>
</dbReference>
<dbReference type="Gene3D" id="1.10.630.10">
    <property type="entry name" value="Cytochrome P450"/>
    <property type="match status" value="1"/>
</dbReference>
<dbReference type="GO" id="GO:0004497">
    <property type="term" value="F:monooxygenase activity"/>
    <property type="evidence" value="ECO:0007669"/>
    <property type="project" value="UniProtKB-KW"/>
</dbReference>
<dbReference type="InterPro" id="IPR036396">
    <property type="entry name" value="Cyt_P450_sf"/>
</dbReference>
<keyword evidence="6 8" id="KW-0503">Monooxygenase</keyword>
<dbReference type="OrthoDB" id="6141112at2759"/>
<evidence type="ECO:0000256" key="2">
    <source>
        <dbReference type="ARBA" id="ARBA00022617"/>
    </source>
</evidence>
<dbReference type="EMBL" id="KB200701">
    <property type="protein sequence ID" value="ESP00708.1"/>
    <property type="molecule type" value="Genomic_DNA"/>
</dbReference>
<dbReference type="STRING" id="225164.V4ATT0"/>
<dbReference type="OMA" id="FAWECAR"/>
<dbReference type="PANTHER" id="PTHR24289:SF1">
    <property type="entry name" value="STEROID 17-ALPHA-HYDROXYLASE_17,20 LYASE"/>
    <property type="match status" value="1"/>
</dbReference>
<accession>V4ATT0</accession>
<dbReference type="GO" id="GO:0016705">
    <property type="term" value="F:oxidoreductase activity, acting on paired donors, with incorporation or reduction of molecular oxygen"/>
    <property type="evidence" value="ECO:0007669"/>
    <property type="project" value="InterPro"/>
</dbReference>
<evidence type="ECO:0000256" key="4">
    <source>
        <dbReference type="ARBA" id="ARBA00023002"/>
    </source>
</evidence>
<evidence type="ECO:0000256" key="3">
    <source>
        <dbReference type="ARBA" id="ARBA00022723"/>
    </source>
</evidence>
<keyword evidence="4 8" id="KW-0560">Oxidoreductase</keyword>
<dbReference type="InterPro" id="IPR001128">
    <property type="entry name" value="Cyt_P450"/>
</dbReference>
<dbReference type="Pfam" id="PF00067">
    <property type="entry name" value="p450"/>
    <property type="match status" value="1"/>
</dbReference>
<dbReference type="CTD" id="20237589"/>
<feature type="binding site" description="axial binding residue" evidence="7">
    <location>
        <position position="438"/>
    </location>
    <ligand>
        <name>heme</name>
        <dbReference type="ChEBI" id="CHEBI:30413"/>
    </ligand>
    <ligandPart>
        <name>Fe</name>
        <dbReference type="ChEBI" id="CHEBI:18248"/>
    </ligandPart>
</feature>
<evidence type="ECO:0000256" key="6">
    <source>
        <dbReference type="ARBA" id="ARBA00023033"/>
    </source>
</evidence>
<dbReference type="PANTHER" id="PTHR24289">
    <property type="entry name" value="STEROID 17-ALPHA-HYDROXYLASE/17,20 LYASE"/>
    <property type="match status" value="1"/>
</dbReference>
<keyword evidence="3 7" id="KW-0479">Metal-binding</keyword>
<proteinExistence type="inferred from homology"/>
<dbReference type="GO" id="GO:0005506">
    <property type="term" value="F:iron ion binding"/>
    <property type="evidence" value="ECO:0007669"/>
    <property type="project" value="InterPro"/>
</dbReference>
<evidence type="ECO:0000256" key="1">
    <source>
        <dbReference type="ARBA" id="ARBA00010617"/>
    </source>
</evidence>
<dbReference type="KEGG" id="lgi:LOTGIDRAFT_158000"/>
<keyword evidence="5 7" id="KW-0408">Iron</keyword>
<keyword evidence="11" id="KW-1185">Reference proteome</keyword>
<evidence type="ECO:0000313" key="10">
    <source>
        <dbReference type="EMBL" id="ESP00708.1"/>
    </source>
</evidence>
<evidence type="ECO:0008006" key="12">
    <source>
        <dbReference type="Google" id="ProtNLM"/>
    </source>
</evidence>
<dbReference type="Proteomes" id="UP000030746">
    <property type="component" value="Unassembled WGS sequence"/>
</dbReference>
<feature type="signal peptide" evidence="9">
    <location>
        <begin position="1"/>
        <end position="17"/>
    </location>
</feature>
<dbReference type="SUPFAM" id="SSF48264">
    <property type="entry name" value="Cytochrome P450"/>
    <property type="match status" value="1"/>
</dbReference>
<evidence type="ECO:0000256" key="7">
    <source>
        <dbReference type="PIRSR" id="PIRSR602401-1"/>
    </source>
</evidence>
<dbReference type="PRINTS" id="PR00463">
    <property type="entry name" value="EP450I"/>
</dbReference>
<feature type="chain" id="PRO_5004716320" description="Cytochrome P450" evidence="9">
    <location>
        <begin position="18"/>
        <end position="495"/>
    </location>
</feature>
<dbReference type="RefSeq" id="XP_009048827.1">
    <property type="nucleotide sequence ID" value="XM_009050579.1"/>
</dbReference>
<evidence type="ECO:0000256" key="8">
    <source>
        <dbReference type="RuleBase" id="RU000461"/>
    </source>
</evidence>
<keyword evidence="9" id="KW-0732">Signal</keyword>
<dbReference type="InterPro" id="IPR002401">
    <property type="entry name" value="Cyt_P450_E_grp-I"/>
</dbReference>
<protein>
    <recommendedName>
        <fullName evidence="12">Cytochrome P450</fullName>
    </recommendedName>
</protein>
<dbReference type="InterPro" id="IPR017972">
    <property type="entry name" value="Cyt_P450_CS"/>
</dbReference>
<evidence type="ECO:0000256" key="9">
    <source>
        <dbReference type="SAM" id="SignalP"/>
    </source>
</evidence>
<evidence type="ECO:0000256" key="5">
    <source>
        <dbReference type="ARBA" id="ARBA00023004"/>
    </source>
</evidence>